<evidence type="ECO:0000313" key="2">
    <source>
        <dbReference type="Proteomes" id="UP000095247"/>
    </source>
</evidence>
<dbReference type="RefSeq" id="WP_069727436.1">
    <property type="nucleotide sequence ID" value="NZ_MDCO01000012.1"/>
</dbReference>
<proteinExistence type="predicted"/>
<organism evidence="1 2">
    <name type="scientific">Brachyspira hampsonii</name>
    <dbReference type="NCBI Taxonomy" id="1287055"/>
    <lineage>
        <taxon>Bacteria</taxon>
        <taxon>Pseudomonadati</taxon>
        <taxon>Spirochaetota</taxon>
        <taxon>Spirochaetia</taxon>
        <taxon>Brachyspirales</taxon>
        <taxon>Brachyspiraceae</taxon>
        <taxon>Brachyspira</taxon>
    </lineage>
</organism>
<sequence>MKKLLYIIIFILFTLPIYSQNTENENSLENKMNEYRENTKIKWRYNPFRNFETDRYLYGWLDPNVYNSKFWFGDILNIKEMYNKGNYDFDSVLIFHQPTLATEASPIAFEYNNDHRFRIGVGYLTQFFLSAYPKGYDRYYGISLMYGTHMQVEAYFDYIYKNKLRFRFTPLRHTCSHISGDILGDSELYNKDEEEFRDVGFEQMHFSLHYNWGWFTFYGGTAFAITGFKKSNFVNLFNMYFGTDFRFPIWGEISLITGIYLAGNYDEINTINRKKRGEGYPVIDSYQKLYPHIAVGVGFEIYRIVFAFKYEYLRSRQLYAYKKMENKIGMEVSIFL</sequence>
<dbReference type="AlphaFoldDB" id="A0A1E5NDA9"/>
<protein>
    <submittedName>
        <fullName evidence="1">Uncharacterized protein</fullName>
    </submittedName>
</protein>
<accession>A0A1E5NDA9</accession>
<evidence type="ECO:0000313" key="1">
    <source>
        <dbReference type="EMBL" id="OEJ14152.1"/>
    </source>
</evidence>
<dbReference type="Proteomes" id="UP000095247">
    <property type="component" value="Unassembled WGS sequence"/>
</dbReference>
<comment type="caution">
    <text evidence="1">The sequence shown here is derived from an EMBL/GenBank/DDBJ whole genome shotgun (WGS) entry which is preliminary data.</text>
</comment>
<gene>
    <name evidence="1" type="ORF">BFL38_05340</name>
</gene>
<dbReference type="EMBL" id="MDCO01000012">
    <property type="protein sequence ID" value="OEJ14152.1"/>
    <property type="molecule type" value="Genomic_DNA"/>
</dbReference>
<name>A0A1E5NDA9_9SPIR</name>
<reference evidence="1 2" key="1">
    <citation type="submission" date="2016-08" db="EMBL/GenBank/DDBJ databases">
        <title>Characterization and recognition of Brachyspira hampsonii sp. nov., a novel intestinal spirochete that is pathogenic to pigs.</title>
        <authorList>
            <person name="Mirajkar N."/>
            <person name="La T."/>
            <person name="Phillips N."/>
            <person name="Hampson D."/>
            <person name="Gebhart C."/>
        </authorList>
    </citation>
    <scope>NUCLEOTIDE SEQUENCE [LARGE SCALE GENOMIC DNA]</scope>
    <source>
        <strain evidence="1 2">P280/1</strain>
    </source>
</reference>